<dbReference type="SUPFAM" id="SSF49464">
    <property type="entry name" value="Carboxypeptidase regulatory domain-like"/>
    <property type="match status" value="1"/>
</dbReference>
<evidence type="ECO:0000256" key="1">
    <source>
        <dbReference type="ARBA" id="ARBA00004442"/>
    </source>
</evidence>
<dbReference type="InterPro" id="IPR036737">
    <property type="entry name" value="OmpA-like_sf"/>
</dbReference>
<accession>A0A4P7VRL6</accession>
<sequence>MRITLLTGWLAGIAIAVMLGGCGVSRLAEADMMMSRGEYYDASRAYRKVYNSLAKKEQRALRGEVAFKMGECSFRINRMANASQAFRNAIRYGYSDSTASLYLGRALQAEGEYTKAIEAYNDYLATSPRDAKMAENGIAGCRHALSTRSVASRYVVKNPKLFNSNRSDFAPFLDPVRDILYITTTNERVNGDARSEITGMKNSDLWMSRRNEQGDWMRPEPLEGDVNSEHDEGIAALLPDGMTMYLTVAKRDMNRDTAVGIYTSRRSDAQWSRPVRLEIDDDSVASYGHPSPSPDGKWLYFTSDRRGGYGGKDIWRMRIDRDGARPENLGPLINTAGDEMFPTVRDDSLLYFASNGHPGYGGLDIYCARLLPSGAWNVVNMGKPVNSAGDDFAITFGEGESGFFSSNRGDRRGYDHIYSFVLPDLRISIGGHVTDRDEEPIGGAVVRIVGDDGTNRKAVARNDGSFSLPLQRGVRYVMLATAPGYLNAKQEFISDDAEEDAEYAVDFMLASLTRPNVIDNIFYDFDKATLRPESRQALDSLAQVLHDNPNVTIELAAHTDRKGSEEYNVALSQRRAQSVIDYLIASGIDKERLKPVGYGESQPKRVTRRLHRLYPQFAEGDVLDEEYIGRLDEANQEIADQINRRTEFQVLSIDYKMY</sequence>
<evidence type="ECO:0000256" key="2">
    <source>
        <dbReference type="ARBA" id="ARBA00023136"/>
    </source>
</evidence>
<evidence type="ECO:0000256" key="4">
    <source>
        <dbReference type="PROSITE-ProRule" id="PRU00339"/>
    </source>
</evidence>
<proteinExistence type="predicted"/>
<name>A0A4P7VRL6_9BACT</name>
<protein>
    <recommendedName>
        <fullName evidence="6">OmpA-like domain-containing protein</fullName>
    </recommendedName>
</protein>
<dbReference type="CDD" id="cd07185">
    <property type="entry name" value="OmpA_C-like"/>
    <property type="match status" value="1"/>
</dbReference>
<dbReference type="KEGG" id="mgod:E7746_01325"/>
<dbReference type="Gene3D" id="2.120.10.30">
    <property type="entry name" value="TolB, C-terminal domain"/>
    <property type="match status" value="1"/>
</dbReference>
<dbReference type="InterPro" id="IPR006665">
    <property type="entry name" value="OmpA-like"/>
</dbReference>
<dbReference type="PROSITE" id="PS51257">
    <property type="entry name" value="PROKAR_LIPOPROTEIN"/>
    <property type="match status" value="1"/>
</dbReference>
<dbReference type="Pfam" id="PF00691">
    <property type="entry name" value="OmpA"/>
    <property type="match status" value="1"/>
</dbReference>
<feature type="repeat" description="TPR" evidence="4">
    <location>
        <begin position="97"/>
        <end position="130"/>
    </location>
</feature>
<dbReference type="SUPFAM" id="SSF103088">
    <property type="entry name" value="OmpA-like"/>
    <property type="match status" value="1"/>
</dbReference>
<dbReference type="InterPro" id="IPR050330">
    <property type="entry name" value="Bact_OuterMem_StrucFunc"/>
</dbReference>
<dbReference type="Gene3D" id="1.25.40.10">
    <property type="entry name" value="Tetratricopeptide repeat domain"/>
    <property type="match status" value="1"/>
</dbReference>
<dbReference type="Pfam" id="PF13620">
    <property type="entry name" value="CarboxypepD_reg"/>
    <property type="match status" value="1"/>
</dbReference>
<dbReference type="PANTHER" id="PTHR30329">
    <property type="entry name" value="STATOR ELEMENT OF FLAGELLAR MOTOR COMPLEX"/>
    <property type="match status" value="1"/>
</dbReference>
<dbReference type="InterPro" id="IPR011042">
    <property type="entry name" value="6-blade_b-propeller_TolB-like"/>
</dbReference>
<gene>
    <name evidence="7" type="ORF">E7746_01325</name>
</gene>
<reference evidence="7 8" key="1">
    <citation type="submission" date="2019-02" db="EMBL/GenBank/DDBJ databases">
        <title>Isolation and identification of novel species under the genus Muribaculum.</title>
        <authorList>
            <person name="Miyake S."/>
            <person name="Ding Y."/>
            <person name="Low A."/>
            <person name="Soh M."/>
            <person name="Seedorf H."/>
        </authorList>
    </citation>
    <scope>NUCLEOTIDE SEQUENCE [LARGE SCALE GENOMIC DNA]</scope>
    <source>
        <strain evidence="7 8">TLL-A4</strain>
    </source>
</reference>
<dbReference type="InterPro" id="IPR011990">
    <property type="entry name" value="TPR-like_helical_dom_sf"/>
</dbReference>
<dbReference type="Proteomes" id="UP000297031">
    <property type="component" value="Chromosome"/>
</dbReference>
<dbReference type="PRINTS" id="PR01021">
    <property type="entry name" value="OMPADOMAIN"/>
</dbReference>
<dbReference type="InterPro" id="IPR011659">
    <property type="entry name" value="WD40"/>
</dbReference>
<dbReference type="AlphaFoldDB" id="A0A4P7VRL6"/>
<organism evidence="7 8">
    <name type="scientific">Muribaculum gordoncarteri</name>
    <dbReference type="NCBI Taxonomy" id="2530390"/>
    <lineage>
        <taxon>Bacteria</taxon>
        <taxon>Pseudomonadati</taxon>
        <taxon>Bacteroidota</taxon>
        <taxon>Bacteroidia</taxon>
        <taxon>Bacteroidales</taxon>
        <taxon>Muribaculaceae</taxon>
        <taxon>Muribaculum</taxon>
    </lineage>
</organism>
<evidence type="ECO:0000259" key="6">
    <source>
        <dbReference type="PROSITE" id="PS51123"/>
    </source>
</evidence>
<evidence type="ECO:0000313" key="8">
    <source>
        <dbReference type="Proteomes" id="UP000297031"/>
    </source>
</evidence>
<keyword evidence="2 5" id="KW-0472">Membrane</keyword>
<dbReference type="SUPFAM" id="SSF48452">
    <property type="entry name" value="TPR-like"/>
    <property type="match status" value="1"/>
</dbReference>
<evidence type="ECO:0000256" key="5">
    <source>
        <dbReference type="PROSITE-ProRule" id="PRU00473"/>
    </source>
</evidence>
<dbReference type="InterPro" id="IPR019734">
    <property type="entry name" value="TPR_rpt"/>
</dbReference>
<dbReference type="PANTHER" id="PTHR30329:SF21">
    <property type="entry name" value="LIPOPROTEIN YIAD-RELATED"/>
    <property type="match status" value="1"/>
</dbReference>
<dbReference type="Gene3D" id="2.60.40.1120">
    <property type="entry name" value="Carboxypeptidase-like, regulatory domain"/>
    <property type="match status" value="1"/>
</dbReference>
<keyword evidence="8" id="KW-1185">Reference proteome</keyword>
<dbReference type="OrthoDB" id="1488841at2"/>
<dbReference type="Gene3D" id="3.30.1330.60">
    <property type="entry name" value="OmpA-like domain"/>
    <property type="match status" value="1"/>
</dbReference>
<keyword evidence="4" id="KW-0802">TPR repeat</keyword>
<dbReference type="EMBL" id="CP039393">
    <property type="protein sequence ID" value="QCD37001.1"/>
    <property type="molecule type" value="Genomic_DNA"/>
</dbReference>
<evidence type="ECO:0000256" key="3">
    <source>
        <dbReference type="ARBA" id="ARBA00023237"/>
    </source>
</evidence>
<dbReference type="SUPFAM" id="SSF82171">
    <property type="entry name" value="DPP6 N-terminal domain-like"/>
    <property type="match status" value="1"/>
</dbReference>
<dbReference type="Pfam" id="PF07676">
    <property type="entry name" value="PD40"/>
    <property type="match status" value="2"/>
</dbReference>
<dbReference type="InterPro" id="IPR006664">
    <property type="entry name" value="OMP_bac"/>
</dbReference>
<keyword evidence="3" id="KW-0998">Cell outer membrane</keyword>
<dbReference type="PROSITE" id="PS51123">
    <property type="entry name" value="OMPA_2"/>
    <property type="match status" value="1"/>
</dbReference>
<dbReference type="InterPro" id="IPR008969">
    <property type="entry name" value="CarboxyPept-like_regulatory"/>
</dbReference>
<comment type="subcellular location">
    <subcellularLocation>
        <location evidence="1">Cell outer membrane</location>
    </subcellularLocation>
</comment>
<evidence type="ECO:0000313" key="7">
    <source>
        <dbReference type="EMBL" id="QCD37001.1"/>
    </source>
</evidence>
<feature type="domain" description="OmpA-like" evidence="6">
    <location>
        <begin position="510"/>
        <end position="654"/>
    </location>
</feature>
<dbReference type="GO" id="GO:0009279">
    <property type="term" value="C:cell outer membrane"/>
    <property type="evidence" value="ECO:0007669"/>
    <property type="project" value="UniProtKB-SubCell"/>
</dbReference>
<dbReference type="PROSITE" id="PS50005">
    <property type="entry name" value="TPR"/>
    <property type="match status" value="1"/>
</dbReference>